<feature type="transmembrane region" description="Helical" evidence="12">
    <location>
        <begin position="99"/>
        <end position="122"/>
    </location>
</feature>
<feature type="transmembrane region" description="Helical" evidence="12">
    <location>
        <begin position="38"/>
        <end position="60"/>
    </location>
</feature>
<reference evidence="15" key="2">
    <citation type="submission" date="2023-04" db="EMBL/GenBank/DDBJ databases">
        <authorList>
            <person name="Bu L."/>
            <person name="Lu L."/>
            <person name="Laidemitt M.R."/>
            <person name="Zhang S.M."/>
            <person name="Mutuku M."/>
            <person name="Mkoji G."/>
            <person name="Steinauer M."/>
            <person name="Loker E.S."/>
        </authorList>
    </citation>
    <scope>NUCLEOTIDE SEQUENCE</scope>
    <source>
        <strain evidence="15">KasaAsao</strain>
        <tissue evidence="15">Whole Snail</tissue>
    </source>
</reference>
<protein>
    <recommendedName>
        <fullName evidence="10">ABC-type glutathione-S-conjugate transporter</fullName>
        <ecNumber evidence="10">7.6.2.3</ecNumber>
    </recommendedName>
</protein>
<evidence type="ECO:0000256" key="1">
    <source>
        <dbReference type="ARBA" id="ARBA00004127"/>
    </source>
</evidence>
<dbReference type="SUPFAM" id="SSF90123">
    <property type="entry name" value="ABC transporter transmembrane region"/>
    <property type="match status" value="2"/>
</dbReference>
<feature type="transmembrane region" description="Helical" evidence="12">
    <location>
        <begin position="1129"/>
        <end position="1162"/>
    </location>
</feature>
<evidence type="ECO:0000259" key="14">
    <source>
        <dbReference type="PROSITE" id="PS50929"/>
    </source>
</evidence>
<keyword evidence="16" id="KW-1185">Reference proteome</keyword>
<comment type="similarity">
    <text evidence="2">Belongs to the ABC transporter superfamily. ABCC family. Conjugate transporter (TC 3.A.1.208) subfamily.</text>
</comment>
<dbReference type="EMBL" id="JASAOG010000120">
    <property type="protein sequence ID" value="KAK0049945.1"/>
    <property type="molecule type" value="Genomic_DNA"/>
</dbReference>
<dbReference type="InterPro" id="IPR027417">
    <property type="entry name" value="P-loop_NTPase"/>
</dbReference>
<dbReference type="InterPro" id="IPR056227">
    <property type="entry name" value="TMD0_ABC"/>
</dbReference>
<dbReference type="Pfam" id="PF00005">
    <property type="entry name" value="ABC_tran"/>
    <property type="match status" value="2"/>
</dbReference>
<feature type="transmembrane region" description="Helical" evidence="12">
    <location>
        <begin position="339"/>
        <end position="363"/>
    </location>
</feature>
<dbReference type="Gene3D" id="1.20.1560.10">
    <property type="entry name" value="ABC transporter type 1, transmembrane domain"/>
    <property type="match status" value="2"/>
</dbReference>
<dbReference type="SMART" id="SM00382">
    <property type="entry name" value="AAA"/>
    <property type="match status" value="2"/>
</dbReference>
<feature type="transmembrane region" description="Helical" evidence="12">
    <location>
        <begin position="1239"/>
        <end position="1257"/>
    </location>
</feature>
<feature type="transmembrane region" description="Helical" evidence="12">
    <location>
        <begin position="163"/>
        <end position="185"/>
    </location>
</feature>
<dbReference type="PROSITE" id="PS50893">
    <property type="entry name" value="ABC_TRANSPORTER_2"/>
    <property type="match status" value="2"/>
</dbReference>
<evidence type="ECO:0000256" key="5">
    <source>
        <dbReference type="ARBA" id="ARBA00022737"/>
    </source>
</evidence>
<dbReference type="InterPro" id="IPR003439">
    <property type="entry name" value="ABC_transporter-like_ATP-bd"/>
</dbReference>
<dbReference type="Proteomes" id="UP001233172">
    <property type="component" value="Unassembled WGS sequence"/>
</dbReference>
<keyword evidence="6" id="KW-0547">Nucleotide-binding</keyword>
<dbReference type="InterPro" id="IPR003593">
    <property type="entry name" value="AAA+_ATPase"/>
</dbReference>
<dbReference type="PROSITE" id="PS50929">
    <property type="entry name" value="ABC_TM1F"/>
    <property type="match status" value="2"/>
</dbReference>
<comment type="subcellular location">
    <subcellularLocation>
        <location evidence="1">Endomembrane system</location>
        <topology evidence="1">Multi-pass membrane protein</topology>
    </subcellularLocation>
</comment>
<evidence type="ECO:0000256" key="3">
    <source>
        <dbReference type="ARBA" id="ARBA00022448"/>
    </source>
</evidence>
<evidence type="ECO:0000256" key="9">
    <source>
        <dbReference type="ARBA" id="ARBA00023136"/>
    </source>
</evidence>
<evidence type="ECO:0000256" key="2">
    <source>
        <dbReference type="ARBA" id="ARBA00009726"/>
    </source>
</evidence>
<sequence>MELLNMTASHFCIDPFWDAGLSWNNSWPHITQCFQDSLLLPLPCFMLLLYLPIYWLGYLLKQQKGSLHIDALFVFKMIFVSILIVTEIITLTMGCIQHLVGSAVLASSVKLLSFAAVGCTVLQECKRLIMNSSGLLLFCCFMVLTHIVPFYSKIILKEYSDHLTVFVAFHISFAALLVLTVLHCFNHKASKFKNSKEKSVGLISKLTLGWVTRLVLRGYKKPLTEKEIEPLNNSLSSATVVPDFLYFLNKYGQMFHKNYDHNKRQTKEYSRVTNGNSVSKNHQMSNDYPLQELKKEDDESNEFDQLMIDFLPKTTEDSNRIRLPLYLWKAILRTFWKKALYACFLGQIAKFFTLLCPFIMKLLIDFAGQNEEPVWHGYFLATILFVTSVLSQIFFEYYLYNVNKTSVRVKAAVVSALYRKSLSLSSESHQSTSTGELIQLLTKDIDTIWNMVDEGFSLPESPTEFFVGIIMVYYTVGVAMFAGLGAIAVLFCLKLMGSRKQIKFEDELREAADERIKIASQTFTGIKVLKLYAWEEAFKSIMNTIRNKELFAVFKFNLFRFFTTFAWTGAVFWMTFCTFLAYVLIDDAHHLTASTAFVTISYLAIVRRATNCWSYAIDYVIAGMVSSRRIAKFLVLPEMKVASSTLISGNSEILKDTAILLKDATLGWTSSGKAILKNISLDVPKNSVVAVVGMVGCGKSSLISAILGEMDLRSGEVLKQGTISYSPQEAWILNDTVRNNVLFDSELDEEKYQKVIQACALESDLAVFPAGDRTEIGEKGINLSGGQKQRVSLARAIYQESDVYLLDDPLSAVDAHVGRHIFDHVIGKNGLLHNKTRVLVTHGVHWLPWVDKVVVLTDGQVSEVGPLDQLMAHNGPFAQFLSQYLEQQEKTLQIEEIKDSGDHRHSKAVLSDLEIENNRKDIFERLLSIESQKSDYTEEQDVAKDHTFHASKEKISKQVSIKSDKDYQVDAQKIIEEEELAGGRVSWTVYTTFGHLMGYISILVLTVLFLTVFVSELVAGFWLTYWVDSPLLNNASIPANSVERANENYFYLKVYSVWGILETVTVVIVTVVKAFRHRRVARIIHDNLITSLLACPIQFFDATPIGRVLSRLSKDIGVIDLTLLLWMEIWLHAMFCIFCSIITVIINLPVLLAVIIPVLILFYIFEKIYLPTSCQIRRLERKWLSPVLSHASESYAGTSVIRALSKEAKFMGKAEEKIDFLHSITITGCACERWLSMRLGFLSDILVFFAGLMAVTYKDDLSPGLIGLTLSIALTVTGNMQLQVRVASLLETDIISMERILQYTHLPSEAARHVSHPGCSVDWPNTGDISFNNISLRYRPGLEMVLKNVCFHIRGQEKIGVVGRTGAGKSSLMLALFRLVEPCQGQIIIDGIDISKLGLYDLRQKLTILPQDPLLFTGTLRLNLDPFEQYSDEEIWKSLELCYLKTYVDKLPEGLNHQVGENGINLSIGQRQLVCLGRALLRKKKILVLDEATAAVDVETDELIQKTIRSQFKDCTVLTIAHRINTIMDYDRILVMDKGQVLEFDSPSSLLKDVNSLFYKLSSESHTLPQSKA</sequence>
<dbReference type="CDD" id="cd03244">
    <property type="entry name" value="ABCC_MRP_domain2"/>
    <property type="match status" value="1"/>
</dbReference>
<dbReference type="InterPro" id="IPR011527">
    <property type="entry name" value="ABC1_TM_dom"/>
</dbReference>
<comment type="catalytic activity">
    <reaction evidence="11">
        <text>leukotriene C4(in) + ATP + H2O = leukotriene C4(out) + ADP + phosphate + H(+)</text>
        <dbReference type="Rhea" id="RHEA:38963"/>
        <dbReference type="ChEBI" id="CHEBI:15377"/>
        <dbReference type="ChEBI" id="CHEBI:15378"/>
        <dbReference type="ChEBI" id="CHEBI:30616"/>
        <dbReference type="ChEBI" id="CHEBI:43474"/>
        <dbReference type="ChEBI" id="CHEBI:57973"/>
        <dbReference type="ChEBI" id="CHEBI:456216"/>
    </reaction>
    <physiologicalReaction direction="left-to-right" evidence="11">
        <dbReference type="Rhea" id="RHEA:38964"/>
    </physiologicalReaction>
</comment>
<evidence type="ECO:0000256" key="10">
    <source>
        <dbReference type="ARBA" id="ARBA00024220"/>
    </source>
</evidence>
<dbReference type="GO" id="GO:0005524">
    <property type="term" value="F:ATP binding"/>
    <property type="evidence" value="ECO:0007669"/>
    <property type="project" value="UniProtKB-KW"/>
</dbReference>
<feature type="domain" description="ABC transporter" evidence="13">
    <location>
        <begin position="661"/>
        <end position="883"/>
    </location>
</feature>
<dbReference type="Pfam" id="PF00664">
    <property type="entry name" value="ABC_membrane"/>
    <property type="match status" value="2"/>
</dbReference>
<feature type="transmembrane region" description="Helical" evidence="12">
    <location>
        <begin position="375"/>
        <end position="395"/>
    </location>
</feature>
<evidence type="ECO:0000313" key="16">
    <source>
        <dbReference type="Proteomes" id="UP001233172"/>
    </source>
</evidence>
<dbReference type="PROSITE" id="PS00211">
    <property type="entry name" value="ABC_TRANSPORTER_1"/>
    <property type="match status" value="1"/>
</dbReference>
<dbReference type="InterPro" id="IPR017871">
    <property type="entry name" value="ABC_transporter-like_CS"/>
</dbReference>
<feature type="transmembrane region" description="Helical" evidence="12">
    <location>
        <begin position="72"/>
        <end position="93"/>
    </location>
</feature>
<evidence type="ECO:0000313" key="15">
    <source>
        <dbReference type="EMBL" id="KAK0049945.1"/>
    </source>
</evidence>
<organism evidence="15 16">
    <name type="scientific">Biomphalaria pfeifferi</name>
    <name type="common">Bloodfluke planorb</name>
    <name type="synonym">Freshwater snail</name>
    <dbReference type="NCBI Taxonomy" id="112525"/>
    <lineage>
        <taxon>Eukaryota</taxon>
        <taxon>Metazoa</taxon>
        <taxon>Spiralia</taxon>
        <taxon>Lophotrochozoa</taxon>
        <taxon>Mollusca</taxon>
        <taxon>Gastropoda</taxon>
        <taxon>Heterobranchia</taxon>
        <taxon>Euthyneura</taxon>
        <taxon>Panpulmonata</taxon>
        <taxon>Hygrophila</taxon>
        <taxon>Lymnaeoidea</taxon>
        <taxon>Planorbidae</taxon>
        <taxon>Biomphalaria</taxon>
    </lineage>
</organism>
<dbReference type="FunFam" id="3.40.50.300:FF:000293">
    <property type="entry name" value="ATP binding cassette subfamily C member 1"/>
    <property type="match status" value="1"/>
</dbReference>
<feature type="transmembrane region" description="Helical" evidence="12">
    <location>
        <begin position="134"/>
        <end position="151"/>
    </location>
</feature>
<feature type="transmembrane region" description="Helical" evidence="12">
    <location>
        <begin position="465"/>
        <end position="493"/>
    </location>
</feature>
<keyword evidence="5" id="KW-0677">Repeat</keyword>
<keyword evidence="7" id="KW-0067">ATP-binding</keyword>
<feature type="domain" description="ABC transmembrane type-1" evidence="14">
    <location>
        <begin position="348"/>
        <end position="609"/>
    </location>
</feature>
<dbReference type="CDD" id="cd03250">
    <property type="entry name" value="ABCC_MRP_domain1"/>
    <property type="match status" value="1"/>
</dbReference>
<evidence type="ECO:0000256" key="6">
    <source>
        <dbReference type="ARBA" id="ARBA00022741"/>
    </source>
</evidence>
<evidence type="ECO:0000256" key="8">
    <source>
        <dbReference type="ARBA" id="ARBA00022989"/>
    </source>
</evidence>
<dbReference type="GO" id="GO:0012505">
    <property type="term" value="C:endomembrane system"/>
    <property type="evidence" value="ECO:0007669"/>
    <property type="project" value="UniProtKB-SubCell"/>
</dbReference>
<evidence type="ECO:0000256" key="12">
    <source>
        <dbReference type="SAM" id="Phobius"/>
    </source>
</evidence>
<dbReference type="GO" id="GO:0016020">
    <property type="term" value="C:membrane"/>
    <property type="evidence" value="ECO:0007669"/>
    <property type="project" value="InterPro"/>
</dbReference>
<dbReference type="SUPFAM" id="SSF52540">
    <property type="entry name" value="P-loop containing nucleoside triphosphate hydrolases"/>
    <property type="match status" value="2"/>
</dbReference>
<keyword evidence="8 12" id="KW-1133">Transmembrane helix</keyword>
<name>A0AAD8B8D0_BIOPF</name>
<feature type="transmembrane region" description="Helical" evidence="12">
    <location>
        <begin position="558"/>
        <end position="582"/>
    </location>
</feature>
<keyword evidence="9 12" id="KW-0472">Membrane</keyword>
<dbReference type="FunFam" id="3.40.50.300:FF:000074">
    <property type="entry name" value="Multidrug resistance-associated protein 5 isoform 1"/>
    <property type="match status" value="1"/>
</dbReference>
<keyword evidence="3" id="KW-0813">Transport</keyword>
<proteinExistence type="inferred from homology"/>
<feature type="transmembrane region" description="Helical" evidence="12">
    <location>
        <begin position="996"/>
        <end position="1023"/>
    </location>
</feature>
<feature type="domain" description="ABC transmembrane type-1" evidence="14">
    <location>
        <begin position="1003"/>
        <end position="1292"/>
    </location>
</feature>
<evidence type="ECO:0000259" key="13">
    <source>
        <dbReference type="PROSITE" id="PS50893"/>
    </source>
</evidence>
<evidence type="ECO:0000256" key="4">
    <source>
        <dbReference type="ARBA" id="ARBA00022692"/>
    </source>
</evidence>
<feature type="transmembrane region" description="Helical" evidence="12">
    <location>
        <begin position="1055"/>
        <end position="1075"/>
    </location>
</feature>
<dbReference type="InterPro" id="IPR036640">
    <property type="entry name" value="ABC1_TM_sf"/>
</dbReference>
<dbReference type="PANTHER" id="PTHR24223">
    <property type="entry name" value="ATP-BINDING CASSETTE SUB-FAMILY C"/>
    <property type="match status" value="1"/>
</dbReference>
<comment type="caution">
    <text evidence="15">The sequence shown here is derived from an EMBL/GenBank/DDBJ whole genome shotgun (WGS) entry which is preliminary data.</text>
</comment>
<feature type="domain" description="ABC transporter" evidence="13">
    <location>
        <begin position="1329"/>
        <end position="1563"/>
    </location>
</feature>
<accession>A0AAD8B8D0</accession>
<dbReference type="Gene3D" id="3.40.50.300">
    <property type="entry name" value="P-loop containing nucleotide triphosphate hydrolases"/>
    <property type="match status" value="2"/>
</dbReference>
<dbReference type="Pfam" id="PF24357">
    <property type="entry name" value="TMD0_ABC"/>
    <property type="match status" value="1"/>
</dbReference>
<evidence type="ECO:0000256" key="11">
    <source>
        <dbReference type="ARBA" id="ARBA00047523"/>
    </source>
</evidence>
<dbReference type="GO" id="GO:0016887">
    <property type="term" value="F:ATP hydrolysis activity"/>
    <property type="evidence" value="ECO:0007669"/>
    <property type="project" value="InterPro"/>
</dbReference>
<evidence type="ECO:0000256" key="7">
    <source>
        <dbReference type="ARBA" id="ARBA00022840"/>
    </source>
</evidence>
<gene>
    <name evidence="15" type="ORF">Bpfe_020677</name>
</gene>
<keyword evidence="4 12" id="KW-0812">Transmembrane</keyword>
<dbReference type="GO" id="GO:0015431">
    <property type="term" value="F:ABC-type glutathione S-conjugate transporter activity"/>
    <property type="evidence" value="ECO:0007669"/>
    <property type="project" value="UniProtKB-EC"/>
</dbReference>
<dbReference type="EC" id="7.6.2.3" evidence="10"/>
<dbReference type="FunFam" id="1.20.1560.10:FF:000013">
    <property type="entry name" value="ABC transporter C family member 2"/>
    <property type="match status" value="1"/>
</dbReference>
<reference evidence="15" key="1">
    <citation type="journal article" date="2023" name="PLoS Negl. Trop. Dis.">
        <title>A genome sequence for Biomphalaria pfeifferi, the major vector snail for the human-infecting parasite Schistosoma mansoni.</title>
        <authorList>
            <person name="Bu L."/>
            <person name="Lu L."/>
            <person name="Laidemitt M.R."/>
            <person name="Zhang S.M."/>
            <person name="Mutuku M."/>
            <person name="Mkoji G."/>
            <person name="Steinauer M."/>
            <person name="Loker E.S."/>
        </authorList>
    </citation>
    <scope>NUCLEOTIDE SEQUENCE</scope>
    <source>
        <strain evidence="15">KasaAsao</strain>
    </source>
</reference>
<dbReference type="InterPro" id="IPR050173">
    <property type="entry name" value="ABC_transporter_C-like"/>
</dbReference>